<sequence length="649" mass="69500">MRRLSSAKVSSPLSAKRGGGADLQRHHRRVADLGDWRSAAATVGLDADGVPLNPAEILRIFVHRLTSGAAFNMLQGGGEPSKDHQNIMRDAAVFRDVWRPRILCILDTIQNTLHPTTTSASSAAGGGASPSSSSGVVDGTVTAARMLTVMLLDVLMDLSIHHHAAVNNFYSGDATTTAFQRAILEWLRKDAPPVAVRSQPSTSSASHADPQQTFSPGSSTSQQQQQRSGSVTRQPSLGNGNTTAAATGGGSASPNNNVTHRRVGAEGVGGDVVTATRSETFSLRSLMQKVQSLDEALLSKVYRFVPPPTSSSSTTSTLGVSSGRGLWEIFVGTHVTFQWSPATTAAGAALDVAPLTRLHRYLSSGVPGSGGTLWHELFRALTSAPTSMDALKHLAHQASVLAMGSHAMGALLLRRDASTQTLRTSAQEVKLLEEHLSLRSHILLSPGGGGHATTSEIGSSPLLSPSHTGGNRSPPPPSSSLNTPTSKNIGSLSAPRDVASSSANVMEDDSDLETNKHLMRRVLQLEHQLLYAHERNAEVQRLLASAQQQQSDVAASHAANWDKKLFAHASKAQAELQRERVLFVIEKEAGQREVVVNREAREWFELTSTLLLSIVMEEQQQQQQHRRSSSLATGSRKKDVKKDKERKMN</sequence>
<name>A0A0S4JFX9_BODSA</name>
<feature type="compositionally biased region" description="Polar residues" evidence="1">
    <location>
        <begin position="481"/>
        <end position="491"/>
    </location>
</feature>
<feature type="compositionally biased region" description="Polar residues" evidence="1">
    <location>
        <begin position="452"/>
        <end position="471"/>
    </location>
</feature>
<feature type="region of interest" description="Disordered" evidence="1">
    <location>
        <begin position="447"/>
        <end position="512"/>
    </location>
</feature>
<evidence type="ECO:0000256" key="1">
    <source>
        <dbReference type="SAM" id="MobiDB-lite"/>
    </source>
</evidence>
<feature type="compositionally biased region" description="Low complexity" evidence="1">
    <location>
        <begin position="210"/>
        <end position="257"/>
    </location>
</feature>
<feature type="region of interest" description="Disordered" evidence="1">
    <location>
        <begin position="194"/>
        <end position="271"/>
    </location>
</feature>
<organism evidence="2 3">
    <name type="scientific">Bodo saltans</name>
    <name type="common">Flagellated protozoan</name>
    <dbReference type="NCBI Taxonomy" id="75058"/>
    <lineage>
        <taxon>Eukaryota</taxon>
        <taxon>Discoba</taxon>
        <taxon>Euglenozoa</taxon>
        <taxon>Kinetoplastea</taxon>
        <taxon>Metakinetoplastina</taxon>
        <taxon>Eubodonida</taxon>
        <taxon>Bodonidae</taxon>
        <taxon>Bodo</taxon>
    </lineage>
</organism>
<evidence type="ECO:0000313" key="2">
    <source>
        <dbReference type="EMBL" id="CUG88327.1"/>
    </source>
</evidence>
<proteinExistence type="predicted"/>
<feature type="region of interest" description="Disordered" evidence="1">
    <location>
        <begin position="117"/>
        <end position="136"/>
    </location>
</feature>
<dbReference type="AlphaFoldDB" id="A0A0S4JFX9"/>
<dbReference type="EMBL" id="CYKH01001631">
    <property type="protein sequence ID" value="CUG88327.1"/>
    <property type="molecule type" value="Genomic_DNA"/>
</dbReference>
<feature type="region of interest" description="Disordered" evidence="1">
    <location>
        <begin position="1"/>
        <end position="25"/>
    </location>
</feature>
<keyword evidence="3" id="KW-1185">Reference proteome</keyword>
<reference evidence="3" key="1">
    <citation type="submission" date="2015-09" db="EMBL/GenBank/DDBJ databases">
        <authorList>
            <consortium name="Pathogen Informatics"/>
        </authorList>
    </citation>
    <scope>NUCLEOTIDE SEQUENCE [LARGE SCALE GENOMIC DNA]</scope>
    <source>
        <strain evidence="3">Lake Konstanz</strain>
    </source>
</reference>
<evidence type="ECO:0000313" key="3">
    <source>
        <dbReference type="Proteomes" id="UP000051952"/>
    </source>
</evidence>
<feature type="compositionally biased region" description="Basic and acidic residues" evidence="1">
    <location>
        <begin position="636"/>
        <end position="649"/>
    </location>
</feature>
<feature type="region of interest" description="Disordered" evidence="1">
    <location>
        <begin position="621"/>
        <end position="649"/>
    </location>
</feature>
<accession>A0A0S4JFX9</accession>
<gene>
    <name evidence="2" type="ORF">BSAL_01705</name>
</gene>
<dbReference type="VEuPathDB" id="TriTrypDB:BSAL_01705"/>
<protein>
    <submittedName>
        <fullName evidence="2">Uncharacterized protein</fullName>
    </submittedName>
</protein>
<dbReference type="Proteomes" id="UP000051952">
    <property type="component" value="Unassembled WGS sequence"/>
</dbReference>